<accession>A0A1T4YLR6</accession>
<protein>
    <submittedName>
        <fullName evidence="4">Delta-60 repeat domain-containing protein</fullName>
    </submittedName>
</protein>
<dbReference type="InterPro" id="IPR036179">
    <property type="entry name" value="Ig-like_dom_sf"/>
</dbReference>
<gene>
    <name evidence="4" type="ORF">SAMN02745166_03582</name>
</gene>
<dbReference type="CDD" id="cd00096">
    <property type="entry name" value="Ig"/>
    <property type="match status" value="1"/>
</dbReference>
<dbReference type="PANTHER" id="PTHR10075">
    <property type="entry name" value="BASIGIN RELATED"/>
    <property type="match status" value="1"/>
</dbReference>
<keyword evidence="5" id="KW-1185">Reference proteome</keyword>
<dbReference type="SMART" id="SM00409">
    <property type="entry name" value="IG"/>
    <property type="match status" value="4"/>
</dbReference>
<dbReference type="PANTHER" id="PTHR10075:SF100">
    <property type="entry name" value="FASCICLIN-2"/>
    <property type="match status" value="1"/>
</dbReference>
<dbReference type="SUPFAM" id="SSF48726">
    <property type="entry name" value="Immunoglobulin"/>
    <property type="match status" value="3"/>
</dbReference>
<sequence length="1266" mass="134698">MRSLSPLRTLLSLFACSLVTMSTYGQTPAAGTADTTFSSDGQAIATLPGYTSSAQALAVLPDDSVIVAGHSWAGGAGYKMVLAKFKSNGDLDTEFGSNGYALYSPLPANNYTIRAVKVLSTGRILVAGDYGTSVFVARFLSNGQIDSSFSFNSYSFTFAPTVTGMALQSDGKIVVSADLYRSSGDTDGVILRFSSGGTHESSFANSVGYYIFSGAGLQTARCVCLQADGKILYGGTSSGINHYIGRLTTAGIADTTWGTSNGRMVVSASSVGTESVEALTLDNNGNIMVLVANAATGEANDVVLTRRSSNGAVDATFSEDGFLVTTLGGSESQPTDLLIQADGRILVVGRQPSGVLTAQVKLRRFEWNGDVDTTWGTDGLSAHTVGTGAALVVEAALDSAQRVVIASQATEGSFLQGLAALRLNPGAPVPELALTITQSPQSQSVNVGSSVTLDVTVDHAGILPVIYSWYKNGTTLLSRGSQSSYTFNSVTTSNEGSYHVEVSNGQGKKISNTATLTVRQPPNLSSFPQGEVGLLQNSSSSLTVVVTGRQPFTYRWYRDNELVSTQGPMYFSYSNYSFTNVTPSIEGSYHVVISNSDGEQTSETATVKVLPDPSVAGEQDVLITLGEPIFLSPTFLTRYEYRLSWTKNGKAIKSQTPSEASFYISEASLADAGNYKAIIKTLVGSAESDPMQVAIVNPRAKTWVASKGKKFSLSIPTAGSGLTFQWFKGSTPVTGLKAGTPQLDFTTAEEVDADNYTCQIWLGEKTLITEVQTLKVVDSVPTLDELSLPDAYIGVAYEWPLPLPETASGLEVKGLPAGLSFSQETQAISGVPTKVGTAQVSITAINPIGRSTTIKTNLNVMPLRDGISGRFYGPLNTGEAEGMIDIQITASGAYTGKLSLSKMYGQVIKSSFKGQLTTSVPTGEEPNAYTGTSELSLKGYYAKTGLATIRISVTPEALSGDMDIPYDSDGYLETDSASFYTLHCPWQKSSPLGAAHLGVFNINMPRSYYGSMPEGTGYARVTTTAAGILSQTGKLADGTSFTTSGPVTKDFTSYGITFLYKNLGRYSYDFQLLPGTSGPEYLNASVAGSFRWRKNFLSFKGQKNYPLSFDGQQSITGGGKYLKPTHPELGGLMMNLVEAPLNVYIDGPYGSTTATLTSSHTIRFDPSEEVNPAGMRSVKFSAATGLFSGSGKFIEYNEYYDEETGEPYYKPLVRSHTCEGLVIREPDSLGSSAGGFSLLDEWQYFDELEKTIKLKVSYPVSIYSNH</sequence>
<dbReference type="Proteomes" id="UP000190774">
    <property type="component" value="Unassembled WGS sequence"/>
</dbReference>
<dbReference type="STRING" id="48467.SAMN02745166_03582"/>
<dbReference type="Pfam" id="PF13927">
    <property type="entry name" value="Ig_3"/>
    <property type="match status" value="2"/>
</dbReference>
<dbReference type="RefSeq" id="WP_078814759.1">
    <property type="nucleotide sequence ID" value="NZ_FUYE01000013.1"/>
</dbReference>
<evidence type="ECO:0000313" key="5">
    <source>
        <dbReference type="Proteomes" id="UP000190774"/>
    </source>
</evidence>
<dbReference type="GO" id="GO:0005509">
    <property type="term" value="F:calcium ion binding"/>
    <property type="evidence" value="ECO:0007669"/>
    <property type="project" value="InterPro"/>
</dbReference>
<dbReference type="GO" id="GO:0005886">
    <property type="term" value="C:plasma membrane"/>
    <property type="evidence" value="ECO:0007669"/>
    <property type="project" value="TreeGrafter"/>
</dbReference>
<feature type="chain" id="PRO_5013273147" evidence="2">
    <location>
        <begin position="26"/>
        <end position="1266"/>
    </location>
</feature>
<dbReference type="OrthoDB" id="9805017at2"/>
<dbReference type="AlphaFoldDB" id="A0A1T4YLR6"/>
<feature type="domain" description="Ig-like" evidence="3">
    <location>
        <begin position="698"/>
        <end position="760"/>
    </location>
</feature>
<dbReference type="InterPro" id="IPR007110">
    <property type="entry name" value="Ig-like_dom"/>
</dbReference>
<dbReference type="InterPro" id="IPR003599">
    <property type="entry name" value="Ig_sub"/>
</dbReference>
<dbReference type="GO" id="GO:0098632">
    <property type="term" value="F:cell-cell adhesion mediator activity"/>
    <property type="evidence" value="ECO:0007669"/>
    <property type="project" value="TreeGrafter"/>
</dbReference>
<evidence type="ECO:0000256" key="1">
    <source>
        <dbReference type="ARBA" id="ARBA00023319"/>
    </source>
</evidence>
<dbReference type="SUPFAM" id="SSF49313">
    <property type="entry name" value="Cadherin-like"/>
    <property type="match status" value="1"/>
</dbReference>
<name>A0A1T4YLR6_9BACT</name>
<dbReference type="InterPro" id="IPR015919">
    <property type="entry name" value="Cadherin-like_sf"/>
</dbReference>
<dbReference type="InterPro" id="IPR013431">
    <property type="entry name" value="Delta_60_rpt"/>
</dbReference>
<feature type="signal peptide" evidence="2">
    <location>
        <begin position="1"/>
        <end position="25"/>
    </location>
</feature>
<dbReference type="PROSITE" id="PS50835">
    <property type="entry name" value="IG_LIKE"/>
    <property type="match status" value="3"/>
</dbReference>
<organism evidence="4 5">
    <name type="scientific">Prosthecobacter debontii</name>
    <dbReference type="NCBI Taxonomy" id="48467"/>
    <lineage>
        <taxon>Bacteria</taxon>
        <taxon>Pseudomonadati</taxon>
        <taxon>Verrucomicrobiota</taxon>
        <taxon>Verrucomicrobiia</taxon>
        <taxon>Verrucomicrobiales</taxon>
        <taxon>Verrucomicrobiaceae</taxon>
        <taxon>Prosthecobacter</taxon>
    </lineage>
</organism>
<feature type="domain" description="Ig-like" evidence="3">
    <location>
        <begin position="430"/>
        <end position="517"/>
    </location>
</feature>
<dbReference type="GO" id="GO:0007156">
    <property type="term" value="P:homophilic cell adhesion via plasma membrane adhesion molecules"/>
    <property type="evidence" value="ECO:0007669"/>
    <property type="project" value="TreeGrafter"/>
</dbReference>
<dbReference type="SUPFAM" id="SSF63829">
    <property type="entry name" value="Calcium-dependent phosphotriesterase"/>
    <property type="match status" value="1"/>
</dbReference>
<evidence type="ECO:0000313" key="4">
    <source>
        <dbReference type="EMBL" id="SKB02215.1"/>
    </source>
</evidence>
<dbReference type="InterPro" id="IPR013783">
    <property type="entry name" value="Ig-like_fold"/>
</dbReference>
<reference evidence="5" key="1">
    <citation type="submission" date="2017-02" db="EMBL/GenBank/DDBJ databases">
        <authorList>
            <person name="Varghese N."/>
            <person name="Submissions S."/>
        </authorList>
    </citation>
    <scope>NUCLEOTIDE SEQUENCE [LARGE SCALE GENOMIC DNA]</scope>
    <source>
        <strain evidence="5">ATCC 700200</strain>
    </source>
</reference>
<evidence type="ECO:0000256" key="2">
    <source>
        <dbReference type="SAM" id="SignalP"/>
    </source>
</evidence>
<dbReference type="NCBIfam" id="TIGR02608">
    <property type="entry name" value="delta_60_rpt"/>
    <property type="match status" value="6"/>
</dbReference>
<keyword evidence="1" id="KW-0393">Immunoglobulin domain</keyword>
<proteinExistence type="predicted"/>
<dbReference type="EMBL" id="FUYE01000013">
    <property type="protein sequence ID" value="SKB02215.1"/>
    <property type="molecule type" value="Genomic_DNA"/>
</dbReference>
<dbReference type="Pfam" id="PF17164">
    <property type="entry name" value="DUF5122"/>
    <property type="match status" value="3"/>
</dbReference>
<dbReference type="Pfam" id="PF05345">
    <property type="entry name" value="He_PIG"/>
    <property type="match status" value="1"/>
</dbReference>
<evidence type="ECO:0000259" key="3">
    <source>
        <dbReference type="PROSITE" id="PS50835"/>
    </source>
</evidence>
<dbReference type="Gene3D" id="2.80.10.50">
    <property type="match status" value="2"/>
</dbReference>
<feature type="domain" description="Ig-like" evidence="3">
    <location>
        <begin position="522"/>
        <end position="608"/>
    </location>
</feature>
<dbReference type="Gene3D" id="2.60.40.10">
    <property type="entry name" value="Immunoglobulins"/>
    <property type="match status" value="5"/>
</dbReference>
<keyword evidence="2" id="KW-0732">Signal</keyword>